<comment type="caution">
    <text evidence="3">The sequence shown here is derived from an EMBL/GenBank/DDBJ whole genome shotgun (WGS) entry which is preliminary data.</text>
</comment>
<dbReference type="EMBL" id="JABEQO010000017">
    <property type="protein sequence ID" value="MBB2165575.1"/>
    <property type="molecule type" value="Genomic_DNA"/>
</dbReference>
<dbReference type="InterPro" id="IPR025528">
    <property type="entry name" value="BrnA_antitoxin"/>
</dbReference>
<dbReference type="Proteomes" id="UP000561077">
    <property type="component" value="Unassembled WGS sequence"/>
</dbReference>
<evidence type="ECO:0000313" key="5">
    <source>
        <dbReference type="Proteomes" id="UP000540490"/>
    </source>
</evidence>
<dbReference type="Proteomes" id="UP000530320">
    <property type="component" value="Unassembled WGS sequence"/>
</dbReference>
<dbReference type="Proteomes" id="UP000540490">
    <property type="component" value="Unassembled WGS sequence"/>
</dbReference>
<evidence type="ECO:0000313" key="1">
    <source>
        <dbReference type="EMBL" id="MBB2165575.1"/>
    </source>
</evidence>
<evidence type="ECO:0000313" key="3">
    <source>
        <dbReference type="EMBL" id="MBB2196011.1"/>
    </source>
</evidence>
<evidence type="ECO:0000313" key="4">
    <source>
        <dbReference type="Proteomes" id="UP000530320"/>
    </source>
</evidence>
<name>A0A7W4JWF5_9PROT</name>
<organism evidence="3 4">
    <name type="scientific">Gluconacetobacter dulcium</name>
    <dbReference type="NCBI Taxonomy" id="2729096"/>
    <lineage>
        <taxon>Bacteria</taxon>
        <taxon>Pseudomonadati</taxon>
        <taxon>Pseudomonadota</taxon>
        <taxon>Alphaproteobacteria</taxon>
        <taxon>Acetobacterales</taxon>
        <taxon>Acetobacteraceae</taxon>
        <taxon>Gluconacetobacter</taxon>
    </lineage>
</organism>
<evidence type="ECO:0000313" key="6">
    <source>
        <dbReference type="Proteomes" id="UP000561077"/>
    </source>
</evidence>
<dbReference type="EMBL" id="JABEQN010000017">
    <property type="protein sequence ID" value="MBB2194711.1"/>
    <property type="molecule type" value="Genomic_DNA"/>
</dbReference>
<dbReference type="EMBL" id="JABEQP010000001">
    <property type="protein sequence ID" value="MBB2196011.1"/>
    <property type="molecule type" value="Genomic_DNA"/>
</dbReference>
<evidence type="ECO:0000313" key="2">
    <source>
        <dbReference type="EMBL" id="MBB2194711.1"/>
    </source>
</evidence>
<sequence>MGRKSNFIVPTEAEDAEINRGIAQDPDNPEWTDADFAEARPIAAVAPSMEGVRRVRGPQKAPVKTLVSIRLDPDVVDRLKQQGRGWQGRANDILRHAVGLD</sequence>
<protein>
    <submittedName>
        <fullName evidence="3">BrnA antitoxin family protein</fullName>
    </submittedName>
</protein>
<dbReference type="Pfam" id="PF14384">
    <property type="entry name" value="BrnA_antitoxin"/>
    <property type="match status" value="1"/>
</dbReference>
<reference evidence="4 5" key="1">
    <citation type="submission" date="2020-04" db="EMBL/GenBank/DDBJ databases">
        <title>Description of novel Gluconacetobacter.</title>
        <authorList>
            <person name="Sombolestani A."/>
        </authorList>
    </citation>
    <scope>NUCLEOTIDE SEQUENCE [LARGE SCALE GENOMIC DNA]</scope>
    <source>
        <strain evidence="2 5">LMG 1728</strain>
        <strain evidence="1 6">LMG 1731</strain>
        <strain evidence="3 4">LMG 22058</strain>
    </source>
</reference>
<proteinExistence type="predicted"/>
<dbReference type="AlphaFoldDB" id="A0A7W4JWF5"/>
<dbReference type="RefSeq" id="WP_182974627.1">
    <property type="nucleotide sequence ID" value="NZ_JABEQN010000017.1"/>
</dbReference>
<accession>A0A7W4JWF5</accession>
<keyword evidence="5" id="KW-1185">Reference proteome</keyword>
<gene>
    <name evidence="2" type="ORF">HLH25_13930</name>
    <name evidence="1" type="ORF">HLH26_13745</name>
    <name evidence="3" type="ORF">HLH44_00785</name>
</gene>